<name>A0ABV7FQN3_9ALTE</name>
<keyword evidence="1" id="KW-0812">Transmembrane</keyword>
<evidence type="ECO:0000313" key="4">
    <source>
        <dbReference type="Proteomes" id="UP001595478"/>
    </source>
</evidence>
<comment type="caution">
    <text evidence="3">The sequence shown here is derived from an EMBL/GenBank/DDBJ whole genome shotgun (WGS) entry which is preliminary data.</text>
</comment>
<keyword evidence="4" id="KW-1185">Reference proteome</keyword>
<dbReference type="Pfam" id="PF10099">
    <property type="entry name" value="RskA_C"/>
    <property type="match status" value="1"/>
</dbReference>
<protein>
    <submittedName>
        <fullName evidence="3">Anti-sigma factor domain-containing protein</fullName>
    </submittedName>
</protein>
<dbReference type="RefSeq" id="WP_376919876.1">
    <property type="nucleotide sequence ID" value="NZ_JBHRSW010000014.1"/>
</dbReference>
<dbReference type="InterPro" id="IPR018764">
    <property type="entry name" value="RskA_C"/>
</dbReference>
<dbReference type="Proteomes" id="UP001595478">
    <property type="component" value="Unassembled WGS sequence"/>
</dbReference>
<keyword evidence="1" id="KW-0472">Membrane</keyword>
<reference evidence="4" key="1">
    <citation type="journal article" date="2019" name="Int. J. Syst. Evol. Microbiol.">
        <title>The Global Catalogue of Microorganisms (GCM) 10K type strain sequencing project: providing services to taxonomists for standard genome sequencing and annotation.</title>
        <authorList>
            <consortium name="The Broad Institute Genomics Platform"/>
            <consortium name="The Broad Institute Genome Sequencing Center for Infectious Disease"/>
            <person name="Wu L."/>
            <person name="Ma J."/>
        </authorList>
    </citation>
    <scope>NUCLEOTIDE SEQUENCE [LARGE SCALE GENOMIC DNA]</scope>
    <source>
        <strain evidence="4">KCTC 52473</strain>
    </source>
</reference>
<proteinExistence type="predicted"/>
<keyword evidence="1" id="KW-1133">Transmembrane helix</keyword>
<feature type="domain" description="Anti-sigma K factor RskA C-terminal" evidence="2">
    <location>
        <begin position="106"/>
        <end position="228"/>
    </location>
</feature>
<evidence type="ECO:0000256" key="1">
    <source>
        <dbReference type="SAM" id="Phobius"/>
    </source>
</evidence>
<organism evidence="3 4">
    <name type="scientific">Agaribacter flavus</name>
    <dbReference type="NCBI Taxonomy" id="1902781"/>
    <lineage>
        <taxon>Bacteria</taxon>
        <taxon>Pseudomonadati</taxon>
        <taxon>Pseudomonadota</taxon>
        <taxon>Gammaproteobacteria</taxon>
        <taxon>Alteromonadales</taxon>
        <taxon>Alteromonadaceae</taxon>
        <taxon>Agaribacter</taxon>
    </lineage>
</organism>
<evidence type="ECO:0000313" key="3">
    <source>
        <dbReference type="EMBL" id="MFC3121741.1"/>
    </source>
</evidence>
<evidence type="ECO:0000259" key="2">
    <source>
        <dbReference type="Pfam" id="PF10099"/>
    </source>
</evidence>
<accession>A0ABV7FQN3</accession>
<feature type="transmembrane region" description="Helical" evidence="1">
    <location>
        <begin position="97"/>
        <end position="120"/>
    </location>
</feature>
<gene>
    <name evidence="3" type="ORF">ACFOHL_08910</name>
</gene>
<sequence length="246" mass="27776">MSTNKISTESSSEAFEYVLGTLNFEERLVFEDQLKRDHNLVDEVHFWEKYLEVQTAIEVDVAPDPQSLEKIKSRINQTSHDVKTHSPKLGSIMDMLFPWKVATVSLFAAFVLVLVTTVQWNDEALGPNTDYVAVLLNEGNQPVLTALTASEGQKLHLKWDDFQKPQNGSLQLWSKSRRDGQIRPLFVFDEQQTSINLDQATLRLIQDSSHLLITLEEVGGSPFDEPSETVIAEGVCVRFSQPDEVS</sequence>
<dbReference type="EMBL" id="JBHRSW010000014">
    <property type="protein sequence ID" value="MFC3121741.1"/>
    <property type="molecule type" value="Genomic_DNA"/>
</dbReference>